<accession>A0A246WP00</accession>
<comment type="subcellular location">
    <subcellularLocation>
        <location evidence="1">Cell outer membrane</location>
    </subcellularLocation>
</comment>
<dbReference type="PROSITE" id="PS51257">
    <property type="entry name" value="PROKAR_LIPOPROTEIN"/>
    <property type="match status" value="1"/>
</dbReference>
<evidence type="ECO:0000256" key="2">
    <source>
        <dbReference type="ARBA" id="ARBA00023136"/>
    </source>
</evidence>
<feature type="signal peptide" evidence="6">
    <location>
        <begin position="1"/>
        <end position="19"/>
    </location>
</feature>
<feature type="region of interest" description="Disordered" evidence="5">
    <location>
        <begin position="214"/>
        <end position="241"/>
    </location>
</feature>
<evidence type="ECO:0000256" key="1">
    <source>
        <dbReference type="ARBA" id="ARBA00004442"/>
    </source>
</evidence>
<organism evidence="8 9">
    <name type="scientific">Herbaspirillum robiniae</name>
    <dbReference type="NCBI Taxonomy" id="2014887"/>
    <lineage>
        <taxon>Bacteria</taxon>
        <taxon>Pseudomonadati</taxon>
        <taxon>Pseudomonadota</taxon>
        <taxon>Betaproteobacteria</taxon>
        <taxon>Burkholderiales</taxon>
        <taxon>Oxalobacteraceae</taxon>
        <taxon>Herbaspirillum</taxon>
    </lineage>
</organism>
<protein>
    <recommendedName>
        <fullName evidence="7">OmpA-like domain-containing protein</fullName>
    </recommendedName>
</protein>
<dbReference type="PANTHER" id="PTHR30329">
    <property type="entry name" value="STATOR ELEMENT OF FLAGELLAR MOTOR COMPLEX"/>
    <property type="match status" value="1"/>
</dbReference>
<feature type="chain" id="PRO_5013372316" description="OmpA-like domain-containing protein" evidence="6">
    <location>
        <begin position="20"/>
        <end position="241"/>
    </location>
</feature>
<dbReference type="PROSITE" id="PS51123">
    <property type="entry name" value="OMPA_2"/>
    <property type="match status" value="1"/>
</dbReference>
<dbReference type="InterPro" id="IPR039567">
    <property type="entry name" value="Gly-zipper"/>
</dbReference>
<dbReference type="GO" id="GO:0009279">
    <property type="term" value="C:cell outer membrane"/>
    <property type="evidence" value="ECO:0007669"/>
    <property type="project" value="UniProtKB-SubCell"/>
</dbReference>
<name>A0A246WP00_9BURK</name>
<proteinExistence type="predicted"/>
<evidence type="ECO:0000256" key="4">
    <source>
        <dbReference type="PROSITE-ProRule" id="PRU00473"/>
    </source>
</evidence>
<keyword evidence="2 4" id="KW-0472">Membrane</keyword>
<evidence type="ECO:0000256" key="3">
    <source>
        <dbReference type="ARBA" id="ARBA00023237"/>
    </source>
</evidence>
<evidence type="ECO:0000313" key="8">
    <source>
        <dbReference type="EMBL" id="OWY28082.1"/>
    </source>
</evidence>
<sequence>MKTLSIVAVAGALAISGCADMSQTQRGTATGAGIGAGIGGILGAATGGGGGGRALGGAAIGGAIGAVAGNIWSNRMENQKRAMEQATQGTGVQVTQTADNRLKLEIPSDISFDTGRADIKPDLRPVLDRFAATLAENPATTVTIVGHTDNTGSDAINDPLSSQRAARTRDYLTTRGVAAGRFSIQGRGSHEPLVPNTSDANRAKNRRVEIFVAEQQAAQPQQPPAGYAPGNYPPPPPPQRY</sequence>
<dbReference type="Proteomes" id="UP000197596">
    <property type="component" value="Unassembled WGS sequence"/>
</dbReference>
<evidence type="ECO:0000256" key="6">
    <source>
        <dbReference type="SAM" id="SignalP"/>
    </source>
</evidence>
<dbReference type="AlphaFoldDB" id="A0A246WP00"/>
<feature type="compositionally biased region" description="Low complexity" evidence="5">
    <location>
        <begin position="215"/>
        <end position="230"/>
    </location>
</feature>
<feature type="domain" description="OmpA-like" evidence="7">
    <location>
        <begin position="99"/>
        <end position="216"/>
    </location>
</feature>
<evidence type="ECO:0000313" key="9">
    <source>
        <dbReference type="Proteomes" id="UP000197596"/>
    </source>
</evidence>
<dbReference type="InterPro" id="IPR006664">
    <property type="entry name" value="OMP_bac"/>
</dbReference>
<dbReference type="InterPro" id="IPR050330">
    <property type="entry name" value="Bact_OuterMem_StrucFunc"/>
</dbReference>
<keyword evidence="3" id="KW-0998">Cell outer membrane</keyword>
<dbReference type="PANTHER" id="PTHR30329:SF21">
    <property type="entry name" value="LIPOPROTEIN YIAD-RELATED"/>
    <property type="match status" value="1"/>
</dbReference>
<keyword evidence="6" id="KW-0732">Signal</keyword>
<dbReference type="SUPFAM" id="SSF103088">
    <property type="entry name" value="OmpA-like"/>
    <property type="match status" value="1"/>
</dbReference>
<dbReference type="Gene3D" id="3.30.1330.60">
    <property type="entry name" value="OmpA-like domain"/>
    <property type="match status" value="1"/>
</dbReference>
<reference evidence="8 9" key="1">
    <citation type="submission" date="2017-06" db="EMBL/GenBank/DDBJ databases">
        <title>Herbaspirillum phytohormonus sp. nov., isolated from the root nodule of Robinia pseudoacacia in lead-zinc mine.</title>
        <authorList>
            <person name="Fan M."/>
            <person name="Lin Y."/>
        </authorList>
    </citation>
    <scope>NUCLEOTIDE SEQUENCE [LARGE SCALE GENOMIC DNA]</scope>
    <source>
        <strain evidence="8 9">HZ10</strain>
    </source>
</reference>
<dbReference type="Pfam" id="PF13488">
    <property type="entry name" value="Gly-zipper_Omp"/>
    <property type="match status" value="1"/>
</dbReference>
<dbReference type="InterPro" id="IPR006665">
    <property type="entry name" value="OmpA-like"/>
</dbReference>
<dbReference type="RefSeq" id="WP_088751725.1">
    <property type="nucleotide sequence ID" value="NZ_NJGU01000008.1"/>
</dbReference>
<comment type="caution">
    <text evidence="8">The sequence shown here is derived from an EMBL/GenBank/DDBJ whole genome shotgun (WGS) entry which is preliminary data.</text>
</comment>
<dbReference type="PRINTS" id="PR01021">
    <property type="entry name" value="OMPADOMAIN"/>
</dbReference>
<dbReference type="EMBL" id="NJGU01000008">
    <property type="protein sequence ID" value="OWY28082.1"/>
    <property type="molecule type" value="Genomic_DNA"/>
</dbReference>
<dbReference type="InterPro" id="IPR036737">
    <property type="entry name" value="OmpA-like_sf"/>
</dbReference>
<feature type="compositionally biased region" description="Pro residues" evidence="5">
    <location>
        <begin position="231"/>
        <end position="241"/>
    </location>
</feature>
<evidence type="ECO:0000259" key="7">
    <source>
        <dbReference type="PROSITE" id="PS51123"/>
    </source>
</evidence>
<dbReference type="CDD" id="cd07185">
    <property type="entry name" value="OmpA_C-like"/>
    <property type="match status" value="1"/>
</dbReference>
<gene>
    <name evidence="8" type="ORF">CEJ42_15780</name>
</gene>
<dbReference type="Pfam" id="PF00691">
    <property type="entry name" value="OmpA"/>
    <property type="match status" value="1"/>
</dbReference>
<evidence type="ECO:0000256" key="5">
    <source>
        <dbReference type="SAM" id="MobiDB-lite"/>
    </source>
</evidence>